<dbReference type="GO" id="GO:0003723">
    <property type="term" value="F:RNA binding"/>
    <property type="evidence" value="ECO:0007669"/>
    <property type="project" value="UniProtKB-UniRule"/>
</dbReference>
<dbReference type="RefSeq" id="WP_041466989.1">
    <property type="nucleotide sequence ID" value="NZ_CP085634.1"/>
</dbReference>
<proteinExistence type="inferred from homology"/>
<feature type="active site" evidence="3">
    <location>
        <position position="77"/>
    </location>
</feature>
<dbReference type="InterPro" id="IPR032828">
    <property type="entry name" value="PolyA_RNA-bd"/>
</dbReference>
<feature type="active site" evidence="3">
    <location>
        <position position="148"/>
    </location>
</feature>
<sequence length="428" mass="49747">MACKTNILFHRGSNLLKKKSPSPLIPKIYSATDYNVRLNDFSPQALSVVKALRKAGYTAYIVGGCIRDLLLGTTPKDFDISTSAKPEEIKALFKNCILVGKRFRLAHIRFANQIIEVSTFRSGDTETDALITKDNLWGTPEEDVLRRDFTINGLFYDPAEEAIIDYTGGMSDLSNHYLRTIGDPFMRFKQDPVRMLRLLKILSRFQFTVAPQTQEALLACHRELTKSSQARVFEELIKMLNSGVSARFFRLLKENHLLEILFPYMDKAFRLNKVLEEQTYQYLEVLDYKIQSKSMVYDRHQVFAVFLYPTVNFNVRYKYSKYPNLSLSAIFDFIKNFLEKFFADSFTSCSKKNFILTALILQMQYRLTPLTPTKKTHFFNRKLLNHTRFLEAVSLLEIRSLVYPKLAKIYSAWMHHYHALQKKKESSS</sequence>
<dbReference type="Proteomes" id="UP000054301">
    <property type="component" value="Unassembled WGS sequence"/>
</dbReference>
<gene>
    <name evidence="3 7" type="primary">pcnB</name>
    <name evidence="7" type="ORF">cpL1_0078</name>
</gene>
<comment type="catalytic activity">
    <reaction evidence="3">
        <text>RNA(n) + ATP = RNA(n)-3'-adenine ribonucleotide + diphosphate</text>
        <dbReference type="Rhea" id="RHEA:11332"/>
        <dbReference type="Rhea" id="RHEA-COMP:14527"/>
        <dbReference type="Rhea" id="RHEA-COMP:17347"/>
        <dbReference type="ChEBI" id="CHEBI:30616"/>
        <dbReference type="ChEBI" id="CHEBI:33019"/>
        <dbReference type="ChEBI" id="CHEBI:140395"/>
        <dbReference type="ChEBI" id="CHEBI:173115"/>
        <dbReference type="EC" id="2.7.7.19"/>
    </reaction>
</comment>
<keyword evidence="3" id="KW-0067">ATP-binding</keyword>
<dbReference type="PANTHER" id="PTHR43051">
    <property type="entry name" value="POLYNUCLEOTIDE ADENYLYLTRANSFERASE FAMILY PROTEIN"/>
    <property type="match status" value="1"/>
</dbReference>
<evidence type="ECO:0000259" key="5">
    <source>
        <dbReference type="Pfam" id="PF01743"/>
    </source>
</evidence>
<keyword evidence="1 3" id="KW-0808">Transferase</keyword>
<dbReference type="SUPFAM" id="SSF81301">
    <property type="entry name" value="Nucleotidyltransferase"/>
    <property type="match status" value="1"/>
</dbReference>
<dbReference type="PANTHER" id="PTHR43051:SF1">
    <property type="entry name" value="POLYNUCLEOTIDE ADENYLYLTRANSFERASE FAMILY PROTEIN"/>
    <property type="match status" value="1"/>
</dbReference>
<evidence type="ECO:0000256" key="2">
    <source>
        <dbReference type="ARBA" id="ARBA00022741"/>
    </source>
</evidence>
<dbReference type="InterPro" id="IPR002646">
    <property type="entry name" value="PolA_pol_head_dom"/>
</dbReference>
<evidence type="ECO:0000256" key="4">
    <source>
        <dbReference type="RuleBase" id="RU003953"/>
    </source>
</evidence>
<evidence type="ECO:0000313" key="8">
    <source>
        <dbReference type="Proteomes" id="UP000054301"/>
    </source>
</evidence>
<feature type="domain" description="tRNA nucleotidyltransferase/poly(A) polymerase RNA and SrmB- binding" evidence="6">
    <location>
        <begin position="207"/>
        <end position="268"/>
    </location>
</feature>
<dbReference type="GO" id="GO:0043633">
    <property type="term" value="P:polyadenylation-dependent RNA catabolic process"/>
    <property type="evidence" value="ECO:0007669"/>
    <property type="project" value="InterPro"/>
</dbReference>
<evidence type="ECO:0000256" key="3">
    <source>
        <dbReference type="HAMAP-Rule" id="MF_00957"/>
    </source>
</evidence>
<evidence type="ECO:0000313" key="7">
    <source>
        <dbReference type="EMBL" id="KTF28867.1"/>
    </source>
</evidence>
<evidence type="ECO:0000259" key="6">
    <source>
        <dbReference type="Pfam" id="PF12627"/>
    </source>
</evidence>
<feature type="active site" evidence="3">
    <location>
        <position position="79"/>
    </location>
</feature>
<protein>
    <recommendedName>
        <fullName evidence="3">Poly(A) polymerase I</fullName>
        <shortName evidence="3">PAP I</shortName>
        <ecNumber evidence="3">2.7.7.19</ecNumber>
    </recommendedName>
</protein>
<comment type="caution">
    <text evidence="7">The sequence shown here is derived from an EMBL/GenBank/DDBJ whole genome shotgun (WGS) entry which is preliminary data.</text>
</comment>
<keyword evidence="3" id="KW-0804">Transcription</keyword>
<keyword evidence="2 3" id="KW-0547">Nucleotide-binding</keyword>
<comment type="similarity">
    <text evidence="3 4">Belongs to the tRNA nucleotidyltransferase/poly(A) polymerase family.</text>
</comment>
<dbReference type="InterPro" id="IPR043519">
    <property type="entry name" value="NT_sf"/>
</dbReference>
<keyword evidence="3 4" id="KW-0694">RNA-binding</keyword>
<feature type="domain" description="Poly A polymerase head" evidence="5">
    <location>
        <begin position="59"/>
        <end position="179"/>
    </location>
</feature>
<dbReference type="EMBL" id="LFRH01000001">
    <property type="protein sequence ID" value="KTF28867.1"/>
    <property type="molecule type" value="Genomic_DNA"/>
</dbReference>
<dbReference type="GO" id="GO:0006397">
    <property type="term" value="P:mRNA processing"/>
    <property type="evidence" value="ECO:0007669"/>
    <property type="project" value="UniProtKB-KW"/>
</dbReference>
<comment type="function">
    <text evidence="3">Adds poly(A) tail to the 3' end of many RNAs, which usually targets these RNAs for decay. Plays a significant role in the global control of gene expression, through influencing the rate of transcript degradation, and in the general RNA quality control.</text>
</comment>
<dbReference type="HAMAP" id="MF_00957">
    <property type="entry name" value="PolyA_pol"/>
    <property type="match status" value="1"/>
</dbReference>
<dbReference type="AlphaFoldDB" id="A0AA40PQA5"/>
<dbReference type="CDD" id="cd05398">
    <property type="entry name" value="NT_ClassII-CCAase"/>
    <property type="match status" value="1"/>
</dbReference>
<organism evidence="7 8">
    <name type="scientific">Chlamydia pecorum</name>
    <dbReference type="NCBI Taxonomy" id="85991"/>
    <lineage>
        <taxon>Bacteria</taxon>
        <taxon>Pseudomonadati</taxon>
        <taxon>Chlamydiota</taxon>
        <taxon>Chlamydiia</taxon>
        <taxon>Chlamydiales</taxon>
        <taxon>Chlamydiaceae</taxon>
        <taxon>Chlamydia/Chlamydophila group</taxon>
        <taxon>Chlamydia</taxon>
    </lineage>
</organism>
<dbReference type="InterPro" id="IPR010206">
    <property type="entry name" value="PolA_pol_I"/>
</dbReference>
<dbReference type="Pfam" id="PF12627">
    <property type="entry name" value="PolyA_pol_RNAbd"/>
    <property type="match status" value="1"/>
</dbReference>
<reference evidence="7 8" key="1">
    <citation type="submission" date="2015-06" db="EMBL/GenBank/DDBJ databases">
        <title>More than comparative genomics: Whole genome sequencing reveals elusive C. pecorum plasmid and re-evaluates genetic differences and phylogenetic relationships between C. pecorum from pig, cattle, sheep and koala hosts.</title>
        <authorList>
            <person name="Jelocnik M."/>
            <person name="Bachmann N.L."/>
            <person name="Kaltenboeck B."/>
            <person name="Waugh C."/>
            <person name="Woolford L."/>
            <person name="Speight N."/>
            <person name="Gillett A."/>
            <person name="Higgins D."/>
            <person name="Flanagan C."/>
            <person name="Myers G."/>
            <person name="Timms P."/>
            <person name="Polkinghorne A."/>
        </authorList>
    </citation>
    <scope>NUCLEOTIDE SEQUENCE [LARGE SCALE GENOMIC DNA]</scope>
    <source>
        <strain evidence="7 8">L1</strain>
    </source>
</reference>
<evidence type="ECO:0000256" key="1">
    <source>
        <dbReference type="ARBA" id="ARBA00022679"/>
    </source>
</evidence>
<dbReference type="Gene3D" id="3.30.460.10">
    <property type="entry name" value="Beta Polymerase, domain 2"/>
    <property type="match status" value="1"/>
</dbReference>
<dbReference type="GO" id="GO:1990817">
    <property type="term" value="F:poly(A) RNA polymerase activity"/>
    <property type="evidence" value="ECO:0007669"/>
    <property type="project" value="UniProtKB-UniRule"/>
</dbReference>
<dbReference type="EC" id="2.7.7.19" evidence="3"/>
<name>A0AA40PQA5_9CHLA</name>
<dbReference type="NCBIfam" id="TIGR01942">
    <property type="entry name" value="pcnB"/>
    <property type="match status" value="1"/>
</dbReference>
<keyword evidence="3" id="KW-0507">mRNA processing</keyword>
<dbReference type="Pfam" id="PF01743">
    <property type="entry name" value="PolyA_pol"/>
    <property type="match status" value="1"/>
</dbReference>
<dbReference type="Gene3D" id="1.10.3090.10">
    <property type="entry name" value="cca-adding enzyme, domain 2"/>
    <property type="match status" value="1"/>
</dbReference>
<accession>A0AA40PQA5</accession>
<dbReference type="InterPro" id="IPR052191">
    <property type="entry name" value="tRNA_ntf/polyA_polymerase_I"/>
</dbReference>
<dbReference type="SUPFAM" id="SSF81891">
    <property type="entry name" value="Poly A polymerase C-terminal region-like"/>
    <property type="match status" value="1"/>
</dbReference>
<dbReference type="GO" id="GO:0005524">
    <property type="term" value="F:ATP binding"/>
    <property type="evidence" value="ECO:0007669"/>
    <property type="project" value="UniProtKB-UniRule"/>
</dbReference>